<evidence type="ECO:0000313" key="1">
    <source>
        <dbReference type="EMBL" id="QFQ11578.1"/>
    </source>
</evidence>
<dbReference type="EMBL" id="CP033459">
    <property type="protein sequence ID" value="QFQ11578.1"/>
    <property type="molecule type" value="Genomic_DNA"/>
</dbReference>
<proteinExistence type="predicted"/>
<keyword evidence="2" id="KW-1185">Reference proteome</keyword>
<sequence>MTLFEIINFNKELIDRLISVGFKPDDSRYVALYADYMKMQRQGEKMTYIVALLSDRYKVSERKVYNIIKKFKTDCTAGAV</sequence>
<accession>A0A5P8E3W5</accession>
<organism evidence="1 2">
    <name type="scientific">Pseudoprevotella muciniphila</name>
    <dbReference type="NCBI Taxonomy" id="2133944"/>
    <lineage>
        <taxon>Bacteria</taxon>
        <taxon>Pseudomonadati</taxon>
        <taxon>Bacteroidota</taxon>
        <taxon>Bacteroidia</taxon>
        <taxon>Bacteroidales</taxon>
        <taxon>Prevotellaceae</taxon>
        <taxon>Pseudoprevotella</taxon>
    </lineage>
</organism>
<evidence type="ECO:0008006" key="3">
    <source>
        <dbReference type="Google" id="ProtNLM"/>
    </source>
</evidence>
<reference evidence="1 2" key="1">
    <citation type="submission" date="2018-11" db="EMBL/GenBank/DDBJ databases">
        <authorList>
            <person name="Na S.W."/>
            <person name="Baik M."/>
        </authorList>
    </citation>
    <scope>NUCLEOTIDE SEQUENCE [LARGE SCALE GENOMIC DNA]</scope>
    <source>
        <strain evidence="1 2">E39</strain>
    </source>
</reference>
<dbReference type="OrthoDB" id="1037067at2"/>
<dbReference type="AlphaFoldDB" id="A0A5P8E3W5"/>
<dbReference type="KEGG" id="alq:C7Y71_000195"/>
<dbReference type="Proteomes" id="UP000249375">
    <property type="component" value="Chromosome"/>
</dbReference>
<gene>
    <name evidence="1" type="ORF">C7Y71_000195</name>
</gene>
<evidence type="ECO:0000313" key="2">
    <source>
        <dbReference type="Proteomes" id="UP000249375"/>
    </source>
</evidence>
<dbReference type="RefSeq" id="WP_111899298.1">
    <property type="nucleotide sequence ID" value="NZ_CP033459.1"/>
</dbReference>
<name>A0A5P8E3W5_9BACT</name>
<protein>
    <recommendedName>
        <fullName evidence="3">Mor transcription activator domain-containing protein</fullName>
    </recommendedName>
</protein>